<evidence type="ECO:0000256" key="3">
    <source>
        <dbReference type="ARBA" id="ARBA00022833"/>
    </source>
</evidence>
<dbReference type="Proteomes" id="UP000011087">
    <property type="component" value="Unassembled WGS sequence"/>
</dbReference>
<dbReference type="PANTHER" id="PTHR24007">
    <property type="entry name" value="BRCA1-ASSOCIATED PROTEIN"/>
    <property type="match status" value="1"/>
</dbReference>
<dbReference type="CDD" id="cd12437">
    <property type="entry name" value="RRM_BRAP2_like"/>
    <property type="match status" value="1"/>
</dbReference>
<sequence length="488" mass="55787">MLATCCGLIYCKVRICKSNVDGSLSRERNTQLCILAVPMFMTIADFCRFLGPLMENILHMRIVHDDSRARYIVLMDFDSQRRHAMSIADAMYIEFNGKPYSSMDTERCIVLFVQEIVFLEQDPAAKFHSAAPSARGTDKVCLERLDTSVTGIMTTICNHSFHCRCLSDWPDSSCPVCRYCQLPESQSGMTCLLCGAADDLWMCLICGYVGCGRYAGQHALEHYKETSHTFSIELVTQRVWDYSGDNYVHRLVANKVDGKLVELPEGGGMRGHASHEHDEKLEVRAARAMQRRGRDNGAEDALGIVEDADKEVVKEARMASKLDHVFMEYNEMLMRTLDSQRSYYEGKLQELKDQYESQLHATSMALASKEKELREEREESEKRSKEKKADEKKITLMSERLKKAWEDAEFHKQLNESLTSNQKALNEQLAAAALKDEEIKDLKEQVRDLMFYLEAQRSVEESESSEEIRNGQIMVQTPAATRTRRGRR</sequence>
<dbReference type="InterPro" id="IPR001607">
    <property type="entry name" value="Znf_UBP"/>
</dbReference>
<evidence type="ECO:0000259" key="8">
    <source>
        <dbReference type="PROSITE" id="PS50271"/>
    </source>
</evidence>
<dbReference type="HOGENOM" id="CLU_009969_3_0_1"/>
<dbReference type="SMART" id="SM00290">
    <property type="entry name" value="ZnF_UBP"/>
    <property type="match status" value="1"/>
</dbReference>
<dbReference type="PANTHER" id="PTHR24007:SF7">
    <property type="entry name" value="BRCA1-ASSOCIATED PROTEIN"/>
    <property type="match status" value="1"/>
</dbReference>
<evidence type="ECO:0000313" key="9">
    <source>
        <dbReference type="EMBL" id="EKX46914.1"/>
    </source>
</evidence>
<dbReference type="eggNOG" id="KOG0804">
    <property type="taxonomic scope" value="Eukaryota"/>
</dbReference>
<feature type="coiled-coil region" evidence="5">
    <location>
        <begin position="415"/>
        <end position="445"/>
    </location>
</feature>
<feature type="domain" description="UBP-type" evidence="8">
    <location>
        <begin position="175"/>
        <end position="267"/>
    </location>
</feature>
<evidence type="ECO:0000259" key="7">
    <source>
        <dbReference type="PROSITE" id="PS50089"/>
    </source>
</evidence>
<dbReference type="GO" id="GO:0061630">
    <property type="term" value="F:ubiquitin protein ligase activity"/>
    <property type="evidence" value="ECO:0007669"/>
    <property type="project" value="TreeGrafter"/>
</dbReference>
<organism evidence="9">
    <name type="scientific">Guillardia theta (strain CCMP2712)</name>
    <name type="common">Cryptophyte</name>
    <dbReference type="NCBI Taxonomy" id="905079"/>
    <lineage>
        <taxon>Eukaryota</taxon>
        <taxon>Cryptophyceae</taxon>
        <taxon>Pyrenomonadales</taxon>
        <taxon>Geminigeraceae</taxon>
        <taxon>Guillardia</taxon>
    </lineage>
</organism>
<feature type="domain" description="RING-type" evidence="7">
    <location>
        <begin position="138"/>
        <end position="178"/>
    </location>
</feature>
<keyword evidence="1" id="KW-0479">Metal-binding</keyword>
<feature type="region of interest" description="Disordered" evidence="6">
    <location>
        <begin position="368"/>
        <end position="391"/>
    </location>
</feature>
<dbReference type="OMA" id="RFNSIEP"/>
<dbReference type="EMBL" id="JH992992">
    <property type="protein sequence ID" value="EKX46914.1"/>
    <property type="molecule type" value="Genomic_DNA"/>
</dbReference>
<dbReference type="OrthoDB" id="273556at2759"/>
<dbReference type="KEGG" id="gtt:GUITHDRAFT_107267"/>
<evidence type="ECO:0000313" key="10">
    <source>
        <dbReference type="EnsemblProtists" id="EKX46914"/>
    </source>
</evidence>
<dbReference type="SMART" id="SM00184">
    <property type="entry name" value="RING"/>
    <property type="match status" value="1"/>
</dbReference>
<dbReference type="EnsemblProtists" id="EKX46914">
    <property type="protein sequence ID" value="EKX46914"/>
    <property type="gene ID" value="GUITHDRAFT_107267"/>
</dbReference>
<dbReference type="InterPro" id="IPR013083">
    <property type="entry name" value="Znf_RING/FYVE/PHD"/>
</dbReference>
<dbReference type="AlphaFoldDB" id="L1JFJ4"/>
<dbReference type="PROSITE" id="PS50089">
    <property type="entry name" value="ZF_RING_2"/>
    <property type="match status" value="1"/>
</dbReference>
<proteinExistence type="predicted"/>
<evidence type="ECO:0000256" key="4">
    <source>
        <dbReference type="PROSITE-ProRule" id="PRU00502"/>
    </source>
</evidence>
<dbReference type="InterPro" id="IPR011422">
    <property type="entry name" value="BRAP2/ETP1_RRM"/>
</dbReference>
<dbReference type="PROSITE" id="PS50271">
    <property type="entry name" value="ZF_UBP"/>
    <property type="match status" value="1"/>
</dbReference>
<name>L1JFJ4_GUITC</name>
<dbReference type="InterPro" id="IPR001841">
    <property type="entry name" value="Znf_RING"/>
</dbReference>
<dbReference type="PaxDb" id="55529-EKX46914"/>
<protein>
    <recommendedName>
        <fullName evidence="12">UBP-type domain-containing protein</fullName>
    </recommendedName>
</protein>
<dbReference type="SUPFAM" id="SSF57850">
    <property type="entry name" value="RING/U-box"/>
    <property type="match status" value="2"/>
</dbReference>
<dbReference type="RefSeq" id="XP_005833894.1">
    <property type="nucleotide sequence ID" value="XM_005833837.1"/>
</dbReference>
<evidence type="ECO:0000256" key="1">
    <source>
        <dbReference type="ARBA" id="ARBA00022723"/>
    </source>
</evidence>
<reference evidence="11" key="2">
    <citation type="submission" date="2012-11" db="EMBL/GenBank/DDBJ databases">
        <authorList>
            <person name="Kuo A."/>
            <person name="Curtis B.A."/>
            <person name="Tanifuji G."/>
            <person name="Burki F."/>
            <person name="Gruber A."/>
            <person name="Irimia M."/>
            <person name="Maruyama S."/>
            <person name="Arias M.C."/>
            <person name="Ball S.G."/>
            <person name="Gile G.H."/>
            <person name="Hirakawa Y."/>
            <person name="Hopkins J.F."/>
            <person name="Rensing S.A."/>
            <person name="Schmutz J."/>
            <person name="Symeonidi A."/>
            <person name="Elias M."/>
            <person name="Eveleigh R.J."/>
            <person name="Herman E.K."/>
            <person name="Klute M.J."/>
            <person name="Nakayama T."/>
            <person name="Obornik M."/>
            <person name="Reyes-Prieto A."/>
            <person name="Armbrust E.V."/>
            <person name="Aves S.J."/>
            <person name="Beiko R.G."/>
            <person name="Coutinho P."/>
            <person name="Dacks J.B."/>
            <person name="Durnford D.G."/>
            <person name="Fast N.M."/>
            <person name="Green B.R."/>
            <person name="Grisdale C."/>
            <person name="Hempe F."/>
            <person name="Henrissat B."/>
            <person name="Hoppner M.P."/>
            <person name="Ishida K.-I."/>
            <person name="Kim E."/>
            <person name="Koreny L."/>
            <person name="Kroth P.G."/>
            <person name="Liu Y."/>
            <person name="Malik S.-B."/>
            <person name="Maier U.G."/>
            <person name="McRose D."/>
            <person name="Mock T."/>
            <person name="Neilson J.A."/>
            <person name="Onodera N.T."/>
            <person name="Poole A.M."/>
            <person name="Pritham E.J."/>
            <person name="Richards T.A."/>
            <person name="Rocap G."/>
            <person name="Roy S.W."/>
            <person name="Sarai C."/>
            <person name="Schaack S."/>
            <person name="Shirato S."/>
            <person name="Slamovits C.H."/>
            <person name="Spencer D.F."/>
            <person name="Suzuki S."/>
            <person name="Worden A.Z."/>
            <person name="Zauner S."/>
            <person name="Barry K."/>
            <person name="Bell C."/>
            <person name="Bharti A.K."/>
            <person name="Crow J.A."/>
            <person name="Grimwood J."/>
            <person name="Kramer R."/>
            <person name="Lindquist E."/>
            <person name="Lucas S."/>
            <person name="Salamov A."/>
            <person name="McFadden G.I."/>
            <person name="Lane C.E."/>
            <person name="Keeling P.J."/>
            <person name="Gray M.W."/>
            <person name="Grigoriev I.V."/>
            <person name="Archibald J.M."/>
        </authorList>
    </citation>
    <scope>NUCLEOTIDE SEQUENCE</scope>
    <source>
        <strain evidence="11">CCMP2712</strain>
    </source>
</reference>
<keyword evidence="3" id="KW-0862">Zinc</keyword>
<keyword evidence="2 4" id="KW-0863">Zinc-finger</keyword>
<dbReference type="GO" id="GO:0005737">
    <property type="term" value="C:cytoplasm"/>
    <property type="evidence" value="ECO:0007669"/>
    <property type="project" value="TreeGrafter"/>
</dbReference>
<dbReference type="GO" id="GO:0016567">
    <property type="term" value="P:protein ubiquitination"/>
    <property type="evidence" value="ECO:0007669"/>
    <property type="project" value="TreeGrafter"/>
</dbReference>
<dbReference type="GO" id="GO:0008270">
    <property type="term" value="F:zinc ion binding"/>
    <property type="evidence" value="ECO:0007669"/>
    <property type="project" value="UniProtKB-KW"/>
</dbReference>
<dbReference type="InterPro" id="IPR047243">
    <property type="entry name" value="RING-H2_BRAP2"/>
</dbReference>
<evidence type="ECO:0000256" key="5">
    <source>
        <dbReference type="SAM" id="Coils"/>
    </source>
</evidence>
<dbReference type="Pfam" id="PF07576">
    <property type="entry name" value="BRAP2"/>
    <property type="match status" value="1"/>
</dbReference>
<gene>
    <name evidence="9" type="ORF">GUITHDRAFT_107267</name>
</gene>
<dbReference type="GO" id="GO:0007265">
    <property type="term" value="P:Ras protein signal transduction"/>
    <property type="evidence" value="ECO:0007669"/>
    <property type="project" value="TreeGrafter"/>
</dbReference>
<reference evidence="9 11" key="1">
    <citation type="journal article" date="2012" name="Nature">
        <title>Algal genomes reveal evolutionary mosaicism and the fate of nucleomorphs.</title>
        <authorList>
            <consortium name="DOE Joint Genome Institute"/>
            <person name="Curtis B.A."/>
            <person name="Tanifuji G."/>
            <person name="Burki F."/>
            <person name="Gruber A."/>
            <person name="Irimia M."/>
            <person name="Maruyama S."/>
            <person name="Arias M.C."/>
            <person name="Ball S.G."/>
            <person name="Gile G.H."/>
            <person name="Hirakawa Y."/>
            <person name="Hopkins J.F."/>
            <person name="Kuo A."/>
            <person name="Rensing S.A."/>
            <person name="Schmutz J."/>
            <person name="Symeonidi A."/>
            <person name="Elias M."/>
            <person name="Eveleigh R.J."/>
            <person name="Herman E.K."/>
            <person name="Klute M.J."/>
            <person name="Nakayama T."/>
            <person name="Obornik M."/>
            <person name="Reyes-Prieto A."/>
            <person name="Armbrust E.V."/>
            <person name="Aves S.J."/>
            <person name="Beiko R.G."/>
            <person name="Coutinho P."/>
            <person name="Dacks J.B."/>
            <person name="Durnford D.G."/>
            <person name="Fast N.M."/>
            <person name="Green B.R."/>
            <person name="Grisdale C.J."/>
            <person name="Hempel F."/>
            <person name="Henrissat B."/>
            <person name="Hoppner M.P."/>
            <person name="Ishida K."/>
            <person name="Kim E."/>
            <person name="Koreny L."/>
            <person name="Kroth P.G."/>
            <person name="Liu Y."/>
            <person name="Malik S.B."/>
            <person name="Maier U.G."/>
            <person name="McRose D."/>
            <person name="Mock T."/>
            <person name="Neilson J.A."/>
            <person name="Onodera N.T."/>
            <person name="Poole A.M."/>
            <person name="Pritham E.J."/>
            <person name="Richards T.A."/>
            <person name="Rocap G."/>
            <person name="Roy S.W."/>
            <person name="Sarai C."/>
            <person name="Schaack S."/>
            <person name="Shirato S."/>
            <person name="Slamovits C.H."/>
            <person name="Spencer D.F."/>
            <person name="Suzuki S."/>
            <person name="Worden A.Z."/>
            <person name="Zauner S."/>
            <person name="Barry K."/>
            <person name="Bell C."/>
            <person name="Bharti A.K."/>
            <person name="Crow J.A."/>
            <person name="Grimwood J."/>
            <person name="Kramer R."/>
            <person name="Lindquist E."/>
            <person name="Lucas S."/>
            <person name="Salamov A."/>
            <person name="McFadden G.I."/>
            <person name="Lane C.E."/>
            <person name="Keeling P.J."/>
            <person name="Gray M.W."/>
            <person name="Grigoriev I.V."/>
            <person name="Archibald J.M."/>
        </authorList>
    </citation>
    <scope>NUCLEOTIDE SEQUENCE</scope>
    <source>
        <strain evidence="9 11">CCMP2712</strain>
    </source>
</reference>
<reference evidence="10" key="3">
    <citation type="submission" date="2015-06" db="UniProtKB">
        <authorList>
            <consortium name="EnsemblProtists"/>
        </authorList>
    </citation>
    <scope>IDENTIFICATION</scope>
</reference>
<evidence type="ECO:0000256" key="2">
    <source>
        <dbReference type="ARBA" id="ARBA00022771"/>
    </source>
</evidence>
<accession>L1JFJ4</accession>
<dbReference type="Pfam" id="PF02148">
    <property type="entry name" value="zf-UBP"/>
    <property type="match status" value="1"/>
</dbReference>
<dbReference type="CDD" id="cd16457">
    <property type="entry name" value="RING-H2_BRAP2"/>
    <property type="match status" value="1"/>
</dbReference>
<evidence type="ECO:0000313" key="11">
    <source>
        <dbReference type="Proteomes" id="UP000011087"/>
    </source>
</evidence>
<keyword evidence="5" id="KW-0175">Coiled coil</keyword>
<evidence type="ECO:0008006" key="12">
    <source>
        <dbReference type="Google" id="ProtNLM"/>
    </source>
</evidence>
<dbReference type="GeneID" id="17303563"/>
<keyword evidence="11" id="KW-1185">Reference proteome</keyword>
<evidence type="ECO:0000256" key="6">
    <source>
        <dbReference type="SAM" id="MobiDB-lite"/>
    </source>
</evidence>
<feature type="region of interest" description="Disordered" evidence="6">
    <location>
        <begin position="460"/>
        <end position="488"/>
    </location>
</feature>
<dbReference type="STRING" id="905079.L1JFJ4"/>
<dbReference type="Gene3D" id="3.30.40.10">
    <property type="entry name" value="Zinc/RING finger domain, C3HC4 (zinc finger)"/>
    <property type="match status" value="2"/>
</dbReference>